<evidence type="ECO:0000256" key="3">
    <source>
        <dbReference type="SAM" id="Phobius"/>
    </source>
</evidence>
<proteinExistence type="predicted"/>
<comment type="subcellular location">
    <subcellularLocation>
        <location evidence="1">Membrane</location>
    </subcellularLocation>
</comment>
<sequence>MKTCTFFLLLFIFLLIFFFGVPLLFIILILKPQMPDFSLKTIHVKSYKLDVISPGQSLMVSSVFSLDIITRNPNKVGLSYHPSRFHVLSQGLVVGLIIIPDFHQPPLSKNVTLETRVFVECLNVSEIIYRNSKKDGSSTEGSAGIRILGDFKAEVRFFRVTLPKIRIALDCEIEVNDSRFSPSSEVYGMKSNHERLVRAVKLSILNRFQCFYFCCLNS</sequence>
<evidence type="ECO:0000256" key="2">
    <source>
        <dbReference type="ARBA" id="ARBA00023136"/>
    </source>
</evidence>
<evidence type="ECO:0000313" key="5">
    <source>
        <dbReference type="Proteomes" id="UP000325081"/>
    </source>
</evidence>
<keyword evidence="3" id="KW-0812">Transmembrane</keyword>
<evidence type="ECO:0000256" key="1">
    <source>
        <dbReference type="ARBA" id="ARBA00004370"/>
    </source>
</evidence>
<dbReference type="OrthoDB" id="748092at2759"/>
<comment type="caution">
    <text evidence="4">The sequence shown here is derived from an EMBL/GenBank/DDBJ whole genome shotgun (WGS) entry which is preliminary data.</text>
</comment>
<reference evidence="5" key="1">
    <citation type="journal article" date="2019" name="Curr. Biol.">
        <title>Genome Sequence of Striga asiatica Provides Insight into the Evolution of Plant Parasitism.</title>
        <authorList>
            <person name="Yoshida S."/>
            <person name="Kim S."/>
            <person name="Wafula E.K."/>
            <person name="Tanskanen J."/>
            <person name="Kim Y.M."/>
            <person name="Honaas L."/>
            <person name="Yang Z."/>
            <person name="Spallek T."/>
            <person name="Conn C.E."/>
            <person name="Ichihashi Y."/>
            <person name="Cheong K."/>
            <person name="Cui S."/>
            <person name="Der J.P."/>
            <person name="Gundlach H."/>
            <person name="Jiao Y."/>
            <person name="Hori C."/>
            <person name="Ishida J.K."/>
            <person name="Kasahara H."/>
            <person name="Kiba T."/>
            <person name="Kim M.S."/>
            <person name="Koo N."/>
            <person name="Laohavisit A."/>
            <person name="Lee Y.H."/>
            <person name="Lumba S."/>
            <person name="McCourt P."/>
            <person name="Mortimer J.C."/>
            <person name="Mutuku J.M."/>
            <person name="Nomura T."/>
            <person name="Sasaki-Sekimoto Y."/>
            <person name="Seto Y."/>
            <person name="Wang Y."/>
            <person name="Wakatake T."/>
            <person name="Sakakibara H."/>
            <person name="Demura T."/>
            <person name="Yamaguchi S."/>
            <person name="Yoneyama K."/>
            <person name="Manabe R.I."/>
            <person name="Nelson D.C."/>
            <person name="Schulman A.H."/>
            <person name="Timko M.P."/>
            <person name="dePamphilis C.W."/>
            <person name="Choi D."/>
            <person name="Shirasu K."/>
        </authorList>
    </citation>
    <scope>NUCLEOTIDE SEQUENCE [LARGE SCALE GENOMIC DNA]</scope>
    <source>
        <strain evidence="5">cv. UVA1</strain>
    </source>
</reference>
<dbReference type="AlphaFoldDB" id="A0A5A7R7A2"/>
<accession>A0A5A7R7A2</accession>
<dbReference type="Proteomes" id="UP000325081">
    <property type="component" value="Unassembled WGS sequence"/>
</dbReference>
<dbReference type="PANTHER" id="PTHR31234">
    <property type="entry name" value="LATE EMBRYOGENESIS ABUNDANT (LEA) HYDROXYPROLINE-RICH GLYCOPROTEIN FAMILY"/>
    <property type="match status" value="1"/>
</dbReference>
<evidence type="ECO:0000313" key="4">
    <source>
        <dbReference type="EMBL" id="GER53613.1"/>
    </source>
</evidence>
<dbReference type="GO" id="GO:0098542">
    <property type="term" value="P:defense response to other organism"/>
    <property type="evidence" value="ECO:0007669"/>
    <property type="project" value="InterPro"/>
</dbReference>
<name>A0A5A7R7A2_STRAF</name>
<dbReference type="EMBL" id="BKCP01010626">
    <property type="protein sequence ID" value="GER53613.1"/>
    <property type="molecule type" value="Genomic_DNA"/>
</dbReference>
<gene>
    <name evidence="4" type="ORF">STAS_31140</name>
</gene>
<feature type="transmembrane region" description="Helical" evidence="3">
    <location>
        <begin position="6"/>
        <end position="30"/>
    </location>
</feature>
<protein>
    <submittedName>
        <fullName evidence="4">Late embryogenesis abundant protein</fullName>
    </submittedName>
</protein>
<keyword evidence="2 3" id="KW-0472">Membrane</keyword>
<dbReference type="InterPro" id="IPR044839">
    <property type="entry name" value="NDR1-like"/>
</dbReference>
<dbReference type="GO" id="GO:0005886">
    <property type="term" value="C:plasma membrane"/>
    <property type="evidence" value="ECO:0007669"/>
    <property type="project" value="TreeGrafter"/>
</dbReference>
<dbReference type="PANTHER" id="PTHR31234:SF54">
    <property type="entry name" value="LATE EMBRYOGENESIS ABUNDANT PROTEIN LEA-2 SUBGROUP DOMAIN-CONTAINING PROTEIN"/>
    <property type="match status" value="1"/>
</dbReference>
<keyword evidence="5" id="KW-1185">Reference proteome</keyword>
<organism evidence="4 5">
    <name type="scientific">Striga asiatica</name>
    <name type="common">Asiatic witchweed</name>
    <name type="synonym">Buchnera asiatica</name>
    <dbReference type="NCBI Taxonomy" id="4170"/>
    <lineage>
        <taxon>Eukaryota</taxon>
        <taxon>Viridiplantae</taxon>
        <taxon>Streptophyta</taxon>
        <taxon>Embryophyta</taxon>
        <taxon>Tracheophyta</taxon>
        <taxon>Spermatophyta</taxon>
        <taxon>Magnoliopsida</taxon>
        <taxon>eudicotyledons</taxon>
        <taxon>Gunneridae</taxon>
        <taxon>Pentapetalae</taxon>
        <taxon>asterids</taxon>
        <taxon>lamiids</taxon>
        <taxon>Lamiales</taxon>
        <taxon>Orobanchaceae</taxon>
        <taxon>Buchnereae</taxon>
        <taxon>Striga</taxon>
    </lineage>
</organism>
<keyword evidence="3" id="KW-1133">Transmembrane helix</keyword>